<dbReference type="Pfam" id="PF20242">
    <property type="entry name" value="Emfourin"/>
    <property type="match status" value="1"/>
</dbReference>
<organism evidence="1 2">
    <name type="scientific">Amnibacterium endophyticum</name>
    <dbReference type="NCBI Taxonomy" id="2109337"/>
    <lineage>
        <taxon>Bacteria</taxon>
        <taxon>Bacillati</taxon>
        <taxon>Actinomycetota</taxon>
        <taxon>Actinomycetes</taxon>
        <taxon>Micrococcales</taxon>
        <taxon>Microbacteriaceae</taxon>
        <taxon>Amnibacterium</taxon>
    </lineage>
</organism>
<sequence>MSVQRVVVTRTGGFAGIVRRAEVDDPERAEALSSAVRAVTGREADDRRRDAFVYEFRLVTTTEETRVDLPEGALDPDLRDRVRSLFR</sequence>
<accession>A0ABW4LBP4</accession>
<dbReference type="Proteomes" id="UP001597347">
    <property type="component" value="Unassembled WGS sequence"/>
</dbReference>
<evidence type="ECO:0000313" key="1">
    <source>
        <dbReference type="EMBL" id="MFD1720115.1"/>
    </source>
</evidence>
<name>A0ABW4LBP4_9MICO</name>
<keyword evidence="2" id="KW-1185">Reference proteome</keyword>
<dbReference type="RefSeq" id="WP_377931322.1">
    <property type="nucleotide sequence ID" value="NZ_JBHUEA010000001.1"/>
</dbReference>
<dbReference type="EMBL" id="JBHUEA010000001">
    <property type="protein sequence ID" value="MFD1720115.1"/>
    <property type="molecule type" value="Genomic_DNA"/>
</dbReference>
<evidence type="ECO:0000313" key="2">
    <source>
        <dbReference type="Proteomes" id="UP001597347"/>
    </source>
</evidence>
<protein>
    <submittedName>
        <fullName evidence="1">Protealysin inhibitor emfourin</fullName>
    </submittedName>
</protein>
<gene>
    <name evidence="1" type="ORF">ACFSBI_01010</name>
</gene>
<reference evidence="2" key="1">
    <citation type="journal article" date="2019" name="Int. J. Syst. Evol. Microbiol.">
        <title>The Global Catalogue of Microorganisms (GCM) 10K type strain sequencing project: providing services to taxonomists for standard genome sequencing and annotation.</title>
        <authorList>
            <consortium name="The Broad Institute Genomics Platform"/>
            <consortium name="The Broad Institute Genome Sequencing Center for Infectious Disease"/>
            <person name="Wu L."/>
            <person name="Ma J."/>
        </authorList>
    </citation>
    <scope>NUCLEOTIDE SEQUENCE [LARGE SCALE GENOMIC DNA]</scope>
    <source>
        <strain evidence="2">CGMCC 1.12471</strain>
    </source>
</reference>
<dbReference type="InterPro" id="IPR049457">
    <property type="entry name" value="Emfourin"/>
</dbReference>
<proteinExistence type="predicted"/>
<comment type="caution">
    <text evidence="1">The sequence shown here is derived from an EMBL/GenBank/DDBJ whole genome shotgun (WGS) entry which is preliminary data.</text>
</comment>